<dbReference type="RefSeq" id="WP_275813646.1">
    <property type="nucleotide sequence ID" value="NZ_BAAANM010000001.1"/>
</dbReference>
<accession>A0ABT5YZF8</accession>
<comment type="caution">
    <text evidence="3">The sequence shown here is derived from an EMBL/GenBank/DDBJ whole genome shotgun (WGS) entry which is preliminary data.</text>
</comment>
<feature type="transmembrane region" description="Helical" evidence="1">
    <location>
        <begin position="99"/>
        <end position="120"/>
    </location>
</feature>
<feature type="transmembrane region" description="Helical" evidence="1">
    <location>
        <begin position="49"/>
        <end position="70"/>
    </location>
</feature>
<evidence type="ECO:0000313" key="4">
    <source>
        <dbReference type="Proteomes" id="UP001220022"/>
    </source>
</evidence>
<evidence type="ECO:0000259" key="2">
    <source>
        <dbReference type="Pfam" id="PF23636"/>
    </source>
</evidence>
<keyword evidence="1" id="KW-1133">Transmembrane helix</keyword>
<dbReference type="Pfam" id="PF23636">
    <property type="entry name" value="DUF7144"/>
    <property type="match status" value="1"/>
</dbReference>
<evidence type="ECO:0000256" key="1">
    <source>
        <dbReference type="SAM" id="Phobius"/>
    </source>
</evidence>
<protein>
    <recommendedName>
        <fullName evidence="2">DUF7144 domain-containing protein</fullName>
    </recommendedName>
</protein>
<keyword evidence="4" id="KW-1185">Reference proteome</keyword>
<organism evidence="3 4">
    <name type="scientific">Streptantibioticus ferralitis</name>
    <dbReference type="NCBI Taxonomy" id="236510"/>
    <lineage>
        <taxon>Bacteria</taxon>
        <taxon>Bacillati</taxon>
        <taxon>Actinomycetota</taxon>
        <taxon>Actinomycetes</taxon>
        <taxon>Kitasatosporales</taxon>
        <taxon>Streptomycetaceae</taxon>
        <taxon>Streptantibioticus</taxon>
    </lineage>
</organism>
<feature type="domain" description="DUF7144" evidence="2">
    <location>
        <begin position="7"/>
        <end position="119"/>
    </location>
</feature>
<feature type="transmembrane region" description="Helical" evidence="1">
    <location>
        <begin position="77"/>
        <end position="93"/>
    </location>
</feature>
<reference evidence="3 4" key="1">
    <citation type="submission" date="2023-03" db="EMBL/GenBank/DDBJ databases">
        <title>Draft genome sequence of type strain Streptomyces ferralitis JCM 14344.</title>
        <authorList>
            <person name="Klaysubun C."/>
            <person name="Duangmal K."/>
        </authorList>
    </citation>
    <scope>NUCLEOTIDE SEQUENCE [LARGE SCALE GENOMIC DNA]</scope>
    <source>
        <strain evidence="3 4">JCM 14344</strain>
    </source>
</reference>
<evidence type="ECO:0000313" key="3">
    <source>
        <dbReference type="EMBL" id="MDF2256802.1"/>
    </source>
</evidence>
<gene>
    <name evidence="3" type="ORF">P2L57_14040</name>
</gene>
<keyword evidence="1" id="KW-0812">Transmembrane</keyword>
<proteinExistence type="predicted"/>
<sequence length="125" mass="13273">MRPGSGMVTFAAVMLFILAFFNGLEAIAAIVQSHVFVAGAHIVIGDLRAWGWTLLALAILQAVAGFSVLAGGQTGRWFGVAVLSVNAFAHMWVVSAYPFWSLVIIVFDIVAIYALCAYGGRPVEA</sequence>
<dbReference type="EMBL" id="JARHTQ010000007">
    <property type="protein sequence ID" value="MDF2256802.1"/>
    <property type="molecule type" value="Genomic_DNA"/>
</dbReference>
<dbReference type="InterPro" id="IPR055568">
    <property type="entry name" value="DUF7144"/>
</dbReference>
<name>A0ABT5YZF8_9ACTN</name>
<keyword evidence="1" id="KW-0472">Membrane</keyword>
<dbReference type="Proteomes" id="UP001220022">
    <property type="component" value="Unassembled WGS sequence"/>
</dbReference>